<keyword evidence="4" id="KW-1185">Reference proteome</keyword>
<gene>
    <name evidence="3" type="ORF">KDN34_13520</name>
</gene>
<evidence type="ECO:0000256" key="1">
    <source>
        <dbReference type="ARBA" id="ARBA00023125"/>
    </source>
</evidence>
<dbReference type="Pfam" id="PF00486">
    <property type="entry name" value="Trans_reg_C"/>
    <property type="match status" value="1"/>
</dbReference>
<dbReference type="InterPro" id="IPR001867">
    <property type="entry name" value="OmpR/PhoB-type_DNA-bd"/>
</dbReference>
<keyword evidence="1" id="KW-0238">DNA-binding</keyword>
<feature type="domain" description="OmpR/PhoB-type" evidence="2">
    <location>
        <begin position="25"/>
        <end position="90"/>
    </location>
</feature>
<reference evidence="3 4" key="1">
    <citation type="submission" date="2021-04" db="EMBL/GenBank/DDBJ databases">
        <title>Novel species identification of genus Shewanella.</title>
        <authorList>
            <person name="Liu G."/>
        </authorList>
    </citation>
    <scope>NUCLEOTIDE SEQUENCE [LARGE SCALE GENOMIC DNA]</scope>
    <source>
        <strain evidence="3 4">FJAT-54481</strain>
    </source>
</reference>
<dbReference type="InterPro" id="IPR016032">
    <property type="entry name" value="Sig_transdc_resp-reg_C-effctor"/>
</dbReference>
<evidence type="ECO:0000259" key="2">
    <source>
        <dbReference type="Pfam" id="PF00486"/>
    </source>
</evidence>
<dbReference type="RefSeq" id="WP_212594244.1">
    <property type="nucleotide sequence ID" value="NZ_CP073587.1"/>
</dbReference>
<dbReference type="EMBL" id="CP073587">
    <property type="protein sequence ID" value="QUN05209.1"/>
    <property type="molecule type" value="Genomic_DNA"/>
</dbReference>
<accession>A0ABX7YS95</accession>
<organism evidence="3 4">
    <name type="scientific">Shewanella yunxiaonensis</name>
    <dbReference type="NCBI Taxonomy" id="2829809"/>
    <lineage>
        <taxon>Bacteria</taxon>
        <taxon>Pseudomonadati</taxon>
        <taxon>Pseudomonadota</taxon>
        <taxon>Gammaproteobacteria</taxon>
        <taxon>Alteromonadales</taxon>
        <taxon>Shewanellaceae</taxon>
        <taxon>Shewanella</taxon>
    </lineage>
</organism>
<name>A0ABX7YS95_9GAMM</name>
<evidence type="ECO:0000313" key="3">
    <source>
        <dbReference type="EMBL" id="QUN05209.1"/>
    </source>
</evidence>
<sequence length="177" mass="20428">MQLGNYWYSAQLGELQALVGDVHKRLSVAERRILAELIQQRDKVVSRFQLLQILGHPNEQLLDRSIQRLQQKLDDVRGVLLQKVASEGFILHQHVKTQLRASWFGGLPISWNHYCTIILVTLLAVTMLWHQLPVQLPLWWPQTSALWLYSGTELQDAMLPLFAHSDHQCHLLSALNQ</sequence>
<protein>
    <submittedName>
        <fullName evidence="3">Winged helix-turn-helix domain-containing protein</fullName>
    </submittedName>
</protein>
<dbReference type="Proteomes" id="UP000679575">
    <property type="component" value="Chromosome"/>
</dbReference>
<evidence type="ECO:0000313" key="4">
    <source>
        <dbReference type="Proteomes" id="UP000679575"/>
    </source>
</evidence>
<dbReference type="SUPFAM" id="SSF46894">
    <property type="entry name" value="C-terminal effector domain of the bipartite response regulators"/>
    <property type="match status" value="1"/>
</dbReference>
<dbReference type="InterPro" id="IPR036388">
    <property type="entry name" value="WH-like_DNA-bd_sf"/>
</dbReference>
<dbReference type="Gene3D" id="1.10.10.10">
    <property type="entry name" value="Winged helix-like DNA-binding domain superfamily/Winged helix DNA-binding domain"/>
    <property type="match status" value="1"/>
</dbReference>
<proteinExistence type="predicted"/>